<name>A0A2S7VL93_PHOAN</name>
<evidence type="ECO:0000313" key="2">
    <source>
        <dbReference type="EMBL" id="PQJ62907.1"/>
    </source>
</evidence>
<accession>A0A2S7VL93</accession>
<feature type="signal peptide" evidence="1">
    <location>
        <begin position="1"/>
        <end position="23"/>
    </location>
</feature>
<dbReference type="PROSITE" id="PS51257">
    <property type="entry name" value="PROKAR_LIPOPROTEIN"/>
    <property type="match status" value="1"/>
</dbReference>
<protein>
    <recommendedName>
        <fullName evidence="4">Lipoprotein</fullName>
    </recommendedName>
</protein>
<dbReference type="Proteomes" id="UP000238730">
    <property type="component" value="Unassembled WGS sequence"/>
</dbReference>
<proteinExistence type="predicted"/>
<comment type="caution">
    <text evidence="2">The sequence shown here is derived from an EMBL/GenBank/DDBJ whole genome shotgun (WGS) entry which is preliminary data.</text>
</comment>
<organism evidence="2 3">
    <name type="scientific">Photobacterium angustum</name>
    <dbReference type="NCBI Taxonomy" id="661"/>
    <lineage>
        <taxon>Bacteria</taxon>
        <taxon>Pseudomonadati</taxon>
        <taxon>Pseudomonadota</taxon>
        <taxon>Gammaproteobacteria</taxon>
        <taxon>Vibrionales</taxon>
        <taxon>Vibrionaceae</taxon>
        <taxon>Photobacterium</taxon>
    </lineage>
</organism>
<gene>
    <name evidence="2" type="ORF">BTO08_15645</name>
</gene>
<evidence type="ECO:0000313" key="3">
    <source>
        <dbReference type="Proteomes" id="UP000238730"/>
    </source>
</evidence>
<keyword evidence="1" id="KW-0732">Signal</keyword>
<dbReference type="AlphaFoldDB" id="A0A2S7VL93"/>
<feature type="chain" id="PRO_5015586809" description="Lipoprotein" evidence="1">
    <location>
        <begin position="24"/>
        <end position="136"/>
    </location>
</feature>
<dbReference type="EMBL" id="MSCJ01000003">
    <property type="protein sequence ID" value="PQJ62907.1"/>
    <property type="molecule type" value="Genomic_DNA"/>
</dbReference>
<evidence type="ECO:0000256" key="1">
    <source>
        <dbReference type="SAM" id="SignalP"/>
    </source>
</evidence>
<evidence type="ECO:0008006" key="4">
    <source>
        <dbReference type="Google" id="ProtNLM"/>
    </source>
</evidence>
<reference evidence="2 3" key="1">
    <citation type="submission" date="2016-12" db="EMBL/GenBank/DDBJ databases">
        <title>Diversity of luminous bacteria.</title>
        <authorList>
            <person name="Yoshizawa S."/>
            <person name="Kogure K."/>
        </authorList>
    </citation>
    <scope>NUCLEOTIDE SEQUENCE [LARGE SCALE GENOMIC DNA]</scope>
    <source>
        <strain evidence="2 3">LC1-200</strain>
    </source>
</reference>
<sequence length="136" mass="15103">MNLKMKKTLLSIMASLLIVGCTSKPVMNLNDVYVPSTVTGQQHSIDDVQTAILTAAEQRGWSARVIKPGLIVATLSVRTHTATVDIPYSALSYSIDYKNSQNLDYDGTDIHRNYNNWVVKLSRSIQQQLGVSTQNY</sequence>